<dbReference type="PRINTS" id="PR00372">
    <property type="entry name" value="FYWHYDRXLASE"/>
</dbReference>
<dbReference type="PROSITE" id="PS00367">
    <property type="entry name" value="BH4_AAA_HYDROXYL_1"/>
    <property type="match status" value="1"/>
</dbReference>
<dbReference type="FunFam" id="1.10.800.10:FF:000004">
    <property type="entry name" value="Tyrosine 3-monooxygenase"/>
    <property type="match status" value="1"/>
</dbReference>
<dbReference type="SUPFAM" id="SSF55021">
    <property type="entry name" value="ACT-like"/>
    <property type="match status" value="1"/>
</dbReference>
<evidence type="ECO:0000256" key="5">
    <source>
        <dbReference type="ARBA" id="ARBA00023004"/>
    </source>
</evidence>
<feature type="region of interest" description="Disordered" evidence="9">
    <location>
        <begin position="488"/>
        <end position="515"/>
    </location>
</feature>
<dbReference type="PANTHER" id="PTHR11473:SF16">
    <property type="entry name" value="TRYPTOPHAN 5-HYDROXYLASE 2"/>
    <property type="match status" value="1"/>
</dbReference>
<reference evidence="11 12" key="1">
    <citation type="submission" date="2019-04" db="EMBL/GenBank/DDBJ databases">
        <title>Annotation for the trematode Fasciola gigantica.</title>
        <authorList>
            <person name="Choi Y.-J."/>
        </authorList>
    </citation>
    <scope>NUCLEOTIDE SEQUENCE [LARGE SCALE GENOMIC DNA]</scope>
    <source>
        <strain evidence="11">Uganda_cow_1</strain>
    </source>
</reference>
<evidence type="ECO:0000256" key="6">
    <source>
        <dbReference type="ARBA" id="ARBA00023033"/>
    </source>
</evidence>
<dbReference type="OrthoDB" id="983542at2759"/>
<dbReference type="InterPro" id="IPR019774">
    <property type="entry name" value="Aromatic-AA_hydroxylase_C"/>
</dbReference>
<organism evidence="11 12">
    <name type="scientific">Fasciola gigantica</name>
    <name type="common">Giant liver fluke</name>
    <dbReference type="NCBI Taxonomy" id="46835"/>
    <lineage>
        <taxon>Eukaryota</taxon>
        <taxon>Metazoa</taxon>
        <taxon>Spiralia</taxon>
        <taxon>Lophotrochozoa</taxon>
        <taxon>Platyhelminthes</taxon>
        <taxon>Trematoda</taxon>
        <taxon>Digenea</taxon>
        <taxon>Plagiorchiida</taxon>
        <taxon>Echinostomata</taxon>
        <taxon>Echinostomatoidea</taxon>
        <taxon>Fasciolidae</taxon>
        <taxon>Fasciola</taxon>
    </lineage>
</organism>
<dbReference type="AlphaFoldDB" id="A0A504YTX9"/>
<dbReference type="InterPro" id="IPR045865">
    <property type="entry name" value="ACT-like_dom_sf"/>
</dbReference>
<evidence type="ECO:0000256" key="9">
    <source>
        <dbReference type="SAM" id="MobiDB-lite"/>
    </source>
</evidence>
<evidence type="ECO:0000256" key="1">
    <source>
        <dbReference type="ARBA" id="ARBA00001954"/>
    </source>
</evidence>
<comment type="caution">
    <text evidence="11">The sequence shown here is derived from an EMBL/GenBank/DDBJ whole genome shotgun (WGS) entry which is preliminary data.</text>
</comment>
<keyword evidence="5 7" id="KW-0408">Iron</keyword>
<feature type="compositionally biased region" description="Basic and acidic residues" evidence="9">
    <location>
        <begin position="497"/>
        <end position="515"/>
    </location>
</feature>
<dbReference type="GO" id="GO:0009072">
    <property type="term" value="P:aromatic amino acid metabolic process"/>
    <property type="evidence" value="ECO:0007669"/>
    <property type="project" value="InterPro"/>
</dbReference>
<feature type="domain" description="Biopterin-dependent aromatic amino acid hydroxylase family profile" evidence="10">
    <location>
        <begin position="126"/>
        <end position="472"/>
    </location>
</feature>
<accession>A0A504YTX9</accession>
<gene>
    <name evidence="11" type="ORF">FGIG_10155</name>
</gene>
<feature type="binding site" evidence="7">
    <location>
        <position position="305"/>
    </location>
    <ligand>
        <name>Fe cation</name>
        <dbReference type="ChEBI" id="CHEBI:24875"/>
    </ligand>
</feature>
<evidence type="ECO:0000256" key="7">
    <source>
        <dbReference type="PIRSR" id="PIRSR000336-1"/>
    </source>
</evidence>
<dbReference type="InterPro" id="IPR036329">
    <property type="entry name" value="Aro-AA_hydroxylase_C_sf"/>
</dbReference>
<comment type="similarity">
    <text evidence="2">Belongs to the biopterin-dependent aromatic amino acid hydroxylase family.</text>
</comment>
<evidence type="ECO:0000313" key="11">
    <source>
        <dbReference type="EMBL" id="TPP63621.1"/>
    </source>
</evidence>
<comment type="cofactor">
    <cofactor evidence="1 8">
        <name>Fe(2+)</name>
        <dbReference type="ChEBI" id="CHEBI:29033"/>
    </cofactor>
</comment>
<proteinExistence type="inferred from homology"/>
<evidence type="ECO:0000256" key="2">
    <source>
        <dbReference type="ARBA" id="ARBA00009712"/>
    </source>
</evidence>
<dbReference type="InterPro" id="IPR018301">
    <property type="entry name" value="ArAA_hydroxylase_Fe/CU_BS"/>
</dbReference>
<dbReference type="GO" id="GO:0004510">
    <property type="term" value="F:tryptophan 5-monooxygenase activity"/>
    <property type="evidence" value="ECO:0007669"/>
    <property type="project" value="TreeGrafter"/>
</dbReference>
<keyword evidence="3 7" id="KW-0479">Metal-binding</keyword>
<protein>
    <submittedName>
        <fullName evidence="11">Tryptophan hydroxylase R</fullName>
    </submittedName>
</protein>
<feature type="binding site" evidence="7">
    <location>
        <position position="350"/>
    </location>
    <ligand>
        <name>Fe cation</name>
        <dbReference type="ChEBI" id="CHEBI:24875"/>
    </ligand>
</feature>
<dbReference type="PROSITE" id="PS51410">
    <property type="entry name" value="BH4_AAA_HYDROXYL_2"/>
    <property type="match status" value="1"/>
</dbReference>
<dbReference type="SUPFAM" id="SSF56534">
    <property type="entry name" value="Aromatic aminoacid monoxygenases, catalytic and oligomerization domains"/>
    <property type="match status" value="1"/>
</dbReference>
<dbReference type="PANTHER" id="PTHR11473">
    <property type="entry name" value="AROMATIC AMINO ACID HYDROXYLASE"/>
    <property type="match status" value="1"/>
</dbReference>
<dbReference type="GO" id="GO:0046189">
    <property type="term" value="P:phenol-containing compound biosynthetic process"/>
    <property type="evidence" value="ECO:0007669"/>
    <property type="project" value="UniProtKB-ARBA"/>
</dbReference>
<dbReference type="Pfam" id="PF00351">
    <property type="entry name" value="Biopterin_H"/>
    <property type="match status" value="1"/>
</dbReference>
<name>A0A504YTX9_FASGI</name>
<keyword evidence="6" id="KW-0503">Monooxygenase</keyword>
<dbReference type="InterPro" id="IPR001273">
    <property type="entry name" value="ArAA_hydroxylase"/>
</dbReference>
<dbReference type="EMBL" id="SUNJ01005467">
    <property type="protein sequence ID" value="TPP63621.1"/>
    <property type="molecule type" value="Genomic_DNA"/>
</dbReference>
<dbReference type="PIRSF" id="PIRSF000336">
    <property type="entry name" value="TH"/>
    <property type="match status" value="1"/>
</dbReference>
<dbReference type="InterPro" id="IPR019773">
    <property type="entry name" value="Tyrosine_3-monooxygenase-like"/>
</dbReference>
<dbReference type="STRING" id="46835.A0A504YTX9"/>
<keyword evidence="12" id="KW-1185">Reference proteome</keyword>
<sequence>MADVHSKLHVELVQDHRDSTEKVEATNAETEGSKEACDFAVIFSLNDGAHGLASAMQMFSDLQVPVTHLETRRATVSDNGSKSDAKLDVYARASFSSDRIGQLMDKLHEITPEVQVLEEKPCDSASAKSSSCKSSIELPWFPRHISELDLVSNNVLMYGSDLDADHPGFKDEEYRKRRNWFAEIAYNYKYGQPIPRIEYTETEKKTWGIIYRELNKLYQTHACKEYLQNLRRLQEHAGYCESDIPQLEDVSKYLKTRTGFTLRPVAGYISARDFLSGLAFRVFYCTQYIRHSNDPMYTPEPDCCHELLGHVPMLADPTFAQFSHEIGLASLGISDEEVKKLATCYFFTIEFGLCRQNGLLRAYGAGLLSSIAELKHALSDKAIVKPFAPDEVMKQECLVTTFQNGYYETTSFEEATEKMRQFAKTISRPFDVFYCAYTQTVKIVDSLRKVENLIVQLKSELSFIGQALDKMDGVNDLKPRTDWTIKSLPESTLGNSRSDHKCASHTPAERSETKE</sequence>
<evidence type="ECO:0000256" key="3">
    <source>
        <dbReference type="ARBA" id="ARBA00022723"/>
    </source>
</evidence>
<evidence type="ECO:0000313" key="12">
    <source>
        <dbReference type="Proteomes" id="UP000316759"/>
    </source>
</evidence>
<evidence type="ECO:0000259" key="10">
    <source>
        <dbReference type="PROSITE" id="PS51410"/>
    </source>
</evidence>
<evidence type="ECO:0000256" key="8">
    <source>
        <dbReference type="PIRSR" id="PIRSR601273-2"/>
    </source>
</evidence>
<evidence type="ECO:0000256" key="4">
    <source>
        <dbReference type="ARBA" id="ARBA00023002"/>
    </source>
</evidence>
<keyword evidence="4" id="KW-0560">Oxidoreductase</keyword>
<dbReference type="Proteomes" id="UP000316759">
    <property type="component" value="Unassembled WGS sequence"/>
</dbReference>
<dbReference type="GO" id="GO:0005506">
    <property type="term" value="F:iron ion binding"/>
    <property type="evidence" value="ECO:0007669"/>
    <property type="project" value="InterPro"/>
</dbReference>
<dbReference type="GO" id="GO:0043005">
    <property type="term" value="C:neuron projection"/>
    <property type="evidence" value="ECO:0007669"/>
    <property type="project" value="TreeGrafter"/>
</dbReference>
<dbReference type="InterPro" id="IPR036951">
    <property type="entry name" value="ArAA_hydroxylase_sf"/>
</dbReference>
<dbReference type="Gene3D" id="1.10.800.10">
    <property type="entry name" value="Aromatic amino acid hydroxylase"/>
    <property type="match status" value="1"/>
</dbReference>
<feature type="binding site" evidence="7">
    <location>
        <position position="310"/>
    </location>
    <ligand>
        <name>Fe cation</name>
        <dbReference type="ChEBI" id="CHEBI:24875"/>
    </ligand>
</feature>